<organism evidence="1 2">
    <name type="scientific">Luteimonas composti</name>
    <dbReference type="NCBI Taxonomy" id="398257"/>
    <lineage>
        <taxon>Bacteria</taxon>
        <taxon>Pseudomonadati</taxon>
        <taxon>Pseudomonadota</taxon>
        <taxon>Gammaproteobacteria</taxon>
        <taxon>Lysobacterales</taxon>
        <taxon>Lysobacteraceae</taxon>
        <taxon>Luteimonas</taxon>
    </lineage>
</organism>
<accession>A0ABT6MRW7</accession>
<dbReference type="EMBL" id="JARYGX010000019">
    <property type="protein sequence ID" value="MDH7453362.1"/>
    <property type="molecule type" value="Genomic_DNA"/>
</dbReference>
<evidence type="ECO:0000313" key="2">
    <source>
        <dbReference type="Proteomes" id="UP001160550"/>
    </source>
</evidence>
<keyword evidence="2" id="KW-1185">Reference proteome</keyword>
<evidence type="ECO:0008006" key="3">
    <source>
        <dbReference type="Google" id="ProtNLM"/>
    </source>
</evidence>
<reference evidence="1" key="1">
    <citation type="journal article" date="2007" name="Int. J. Syst. Evol. Microbiol.">
        <title>Luteimonas composti sp. nov., a moderately thermophilic bacterium isolated from food waste.</title>
        <authorList>
            <person name="Young C.C."/>
            <person name="Kampfer P."/>
            <person name="Chen W.M."/>
            <person name="Yen W.S."/>
            <person name="Arun A.B."/>
            <person name="Lai W.A."/>
            <person name="Shen F.T."/>
            <person name="Rekha P.D."/>
            <person name="Lin K.Y."/>
            <person name="Chou J.H."/>
        </authorList>
    </citation>
    <scope>NUCLEOTIDE SEQUENCE</scope>
    <source>
        <strain evidence="1">CC-YY355</strain>
    </source>
</reference>
<protein>
    <recommendedName>
        <fullName evidence="3">DUF3379 domain-containing protein</fullName>
    </recommendedName>
</protein>
<name>A0ABT6MRW7_9GAMM</name>
<comment type="caution">
    <text evidence="1">The sequence shown here is derived from an EMBL/GenBank/DDBJ whole genome shotgun (WGS) entry which is preliminary data.</text>
</comment>
<dbReference type="RefSeq" id="WP_280942565.1">
    <property type="nucleotide sequence ID" value="NZ_JARYGX010000019.1"/>
</dbReference>
<proteinExistence type="predicted"/>
<evidence type="ECO:0000313" key="1">
    <source>
        <dbReference type="EMBL" id="MDH7453362.1"/>
    </source>
</evidence>
<gene>
    <name evidence="1" type="ORF">QF205_09825</name>
</gene>
<sequence length="191" mass="20661">MHDHRPPAPQDWRDAFSALPLEAPPPGGWEALSARLDARRPAPATSRPARAVRWTRWAAGVAAAAVAFTLVSPWRSMPEQAPEAAPEPVATVGQESLERLYAESAQLESLLAAARDERVSSATAALLADTLEARLAAIDAALAQPDLDRKTQAALWEQRVEGLRALTGFESNRRWLVAQGTRYDAALVLVD</sequence>
<reference evidence="1" key="2">
    <citation type="submission" date="2023-04" db="EMBL/GenBank/DDBJ databases">
        <authorList>
            <person name="Sun J.-Q."/>
        </authorList>
    </citation>
    <scope>NUCLEOTIDE SEQUENCE</scope>
    <source>
        <strain evidence="1">CC-YY355</strain>
    </source>
</reference>
<dbReference type="Proteomes" id="UP001160550">
    <property type="component" value="Unassembled WGS sequence"/>
</dbReference>